<evidence type="ECO:0000313" key="3">
    <source>
        <dbReference type="Proteomes" id="UP001319861"/>
    </source>
</evidence>
<organism evidence="2 3">
    <name type="scientific">Sinomonas cyclohexanicum</name>
    <name type="common">Corynebacterium cyclohexanicum</name>
    <dbReference type="NCBI Taxonomy" id="322009"/>
    <lineage>
        <taxon>Bacteria</taxon>
        <taxon>Bacillati</taxon>
        <taxon>Actinomycetota</taxon>
        <taxon>Actinomycetes</taxon>
        <taxon>Micrococcales</taxon>
        <taxon>Micrococcaceae</taxon>
        <taxon>Sinomonas</taxon>
    </lineage>
</organism>
<dbReference type="PANTHER" id="PTHR43777:SF1">
    <property type="entry name" value="MOLYBDENUM COFACTOR CYTIDYLYLTRANSFERASE"/>
    <property type="match status" value="1"/>
</dbReference>
<dbReference type="Pfam" id="PF12804">
    <property type="entry name" value="NTP_transf_3"/>
    <property type="match status" value="1"/>
</dbReference>
<keyword evidence="3" id="KW-1185">Reference proteome</keyword>
<dbReference type="Proteomes" id="UP001319861">
    <property type="component" value="Chromosome"/>
</dbReference>
<evidence type="ECO:0000313" key="2">
    <source>
        <dbReference type="EMBL" id="BCT75873.1"/>
    </source>
</evidence>
<dbReference type="Gene3D" id="3.90.550.10">
    <property type="entry name" value="Spore Coat Polysaccharide Biosynthesis Protein SpsA, Chain A"/>
    <property type="match status" value="1"/>
</dbReference>
<dbReference type="InterPro" id="IPR025877">
    <property type="entry name" value="MobA-like_NTP_Trfase"/>
</dbReference>
<dbReference type="PANTHER" id="PTHR43777">
    <property type="entry name" value="MOLYBDENUM COFACTOR CYTIDYLYLTRANSFERASE"/>
    <property type="match status" value="1"/>
</dbReference>
<protein>
    <recommendedName>
        <fullName evidence="1">MobA-like NTP transferase domain-containing protein</fullName>
    </recommendedName>
</protein>
<dbReference type="InterPro" id="IPR029044">
    <property type="entry name" value="Nucleotide-diphossugar_trans"/>
</dbReference>
<proteinExistence type="predicted"/>
<sequence>MAGVVLAAGTGTRMGRPKALVGDERGAWLPRAVRLLLEGGCAPVLTVLGASAHDAARLLPDDPRVTPLVAPEWSEGLAGSLRAALAAAAELGSKGPVGEGPLALAVTLVDLPHLDPEALRRVLASPVGPATLRRAVYSGVPGHPVLIGRDHWATLGSELAGDRGAGPYLAAHGAVEVDCSGLGGDRDQDEPLS</sequence>
<gene>
    <name evidence="2" type="ORF">SCMU_17150</name>
</gene>
<evidence type="ECO:0000259" key="1">
    <source>
        <dbReference type="Pfam" id="PF12804"/>
    </source>
</evidence>
<dbReference type="RefSeq" id="WP_229232564.1">
    <property type="nucleotide sequence ID" value="NZ_AP024525.1"/>
</dbReference>
<dbReference type="SUPFAM" id="SSF53448">
    <property type="entry name" value="Nucleotide-diphospho-sugar transferases"/>
    <property type="match status" value="1"/>
</dbReference>
<reference evidence="2 3" key="1">
    <citation type="journal article" date="2021" name="J. Biosci. Bioeng.">
        <title>Identification and characterization of a chc gene cluster responsible for the aromatization pathway of cyclohexanecarboxylate degradation in Sinomonas cyclohexanicum ATCC 51369.</title>
        <authorList>
            <person name="Yamamoto T."/>
            <person name="Hasegawa Y."/>
            <person name="Lau P.C.K."/>
            <person name="Iwaki H."/>
        </authorList>
    </citation>
    <scope>NUCLEOTIDE SEQUENCE [LARGE SCALE GENOMIC DNA]</scope>
    <source>
        <strain evidence="2 3">ATCC 51369</strain>
    </source>
</reference>
<accession>A0ABM7PUF1</accession>
<feature type="domain" description="MobA-like NTP transferase" evidence="1">
    <location>
        <begin position="3"/>
        <end position="172"/>
    </location>
</feature>
<name>A0ABM7PUF1_SINCY</name>
<dbReference type="EMBL" id="AP024525">
    <property type="protein sequence ID" value="BCT75873.1"/>
    <property type="molecule type" value="Genomic_DNA"/>
</dbReference>